<name>A0A4Z0R0R3_9FIRM</name>
<evidence type="ECO:0000313" key="2">
    <source>
        <dbReference type="EMBL" id="TGE35567.1"/>
    </source>
</evidence>
<evidence type="ECO:0000313" key="3">
    <source>
        <dbReference type="Proteomes" id="UP000298460"/>
    </source>
</evidence>
<evidence type="ECO:0000256" key="1">
    <source>
        <dbReference type="SAM" id="Phobius"/>
    </source>
</evidence>
<feature type="transmembrane region" description="Helical" evidence="1">
    <location>
        <begin position="150"/>
        <end position="183"/>
    </location>
</feature>
<dbReference type="PANTHER" id="PTHR37305">
    <property type="entry name" value="INTEGRAL MEMBRANE PROTEIN-RELATED"/>
    <property type="match status" value="1"/>
</dbReference>
<feature type="transmembrane region" description="Helical" evidence="1">
    <location>
        <begin position="21"/>
        <end position="39"/>
    </location>
</feature>
<dbReference type="GO" id="GO:0140359">
    <property type="term" value="F:ABC-type transporter activity"/>
    <property type="evidence" value="ECO:0007669"/>
    <property type="project" value="InterPro"/>
</dbReference>
<proteinExistence type="predicted"/>
<keyword evidence="3" id="KW-1185">Reference proteome</keyword>
<accession>A0A4Z0R0R3</accession>
<reference evidence="2 3" key="1">
    <citation type="submission" date="2019-03" db="EMBL/GenBank/DDBJ databases">
        <title>Draft Genome Sequence of Desulfosporosinus fructosivorans Strain 63.6F, Isolated from Marine Sediment in the Baltic Sea.</title>
        <authorList>
            <person name="Hausmann B."/>
            <person name="Vandieken V."/>
            <person name="Pjevac P."/>
            <person name="Schreck K."/>
            <person name="Herbold C.W."/>
            <person name="Loy A."/>
        </authorList>
    </citation>
    <scope>NUCLEOTIDE SEQUENCE [LARGE SCALE GENOMIC DNA]</scope>
    <source>
        <strain evidence="2 3">63.6F</strain>
    </source>
</reference>
<feature type="transmembrane region" description="Helical" evidence="1">
    <location>
        <begin position="237"/>
        <end position="256"/>
    </location>
</feature>
<dbReference type="Pfam" id="PF12679">
    <property type="entry name" value="ABC2_membrane_2"/>
    <property type="match status" value="1"/>
</dbReference>
<organism evidence="2 3">
    <name type="scientific">Desulfosporosinus fructosivorans</name>
    <dbReference type="NCBI Taxonomy" id="2018669"/>
    <lineage>
        <taxon>Bacteria</taxon>
        <taxon>Bacillati</taxon>
        <taxon>Bacillota</taxon>
        <taxon>Clostridia</taxon>
        <taxon>Eubacteriales</taxon>
        <taxon>Desulfitobacteriaceae</taxon>
        <taxon>Desulfosporosinus</taxon>
    </lineage>
</organism>
<protein>
    <submittedName>
        <fullName evidence="2">ABC transporter permease</fullName>
    </submittedName>
</protein>
<dbReference type="GO" id="GO:0005886">
    <property type="term" value="C:plasma membrane"/>
    <property type="evidence" value="ECO:0007669"/>
    <property type="project" value="UniProtKB-SubCell"/>
</dbReference>
<keyword evidence="1" id="KW-0812">Transmembrane</keyword>
<dbReference type="OrthoDB" id="2024038at2"/>
<sequence length="316" mass="34943">MNRMFKLTKNEVKKTFSQKSTPIMLALLVVVVLIAGFILKANAPSTTDDWKIQLTQTNLTLQTQMALPQTGPSITIEQMQQQITTNNYRIDHDLPPIEGRSLWGFVIPVSALISLVSLLTIIVGAGAIAGEFSDGTIKLLLSRPFKRWKILLSKYLSVLLFALAGLVTLFVASFLIGGMFYGFSGVSQPFLAYTDGAVHEVNMLWHIFTTYGYGCVSLLMMVTFAFAISTVTRNNSLAVGISLFLMFTGSMIVNLLKDYSWVKYILFANTDLTQYINGTPLVSGMTMSFSLIVLAVYFVIFNTTSWLVFGKRDVAG</sequence>
<feature type="transmembrane region" description="Helical" evidence="1">
    <location>
        <begin position="203"/>
        <end position="228"/>
    </location>
</feature>
<feature type="transmembrane region" description="Helical" evidence="1">
    <location>
        <begin position="102"/>
        <end position="129"/>
    </location>
</feature>
<dbReference type="PANTHER" id="PTHR37305:SF1">
    <property type="entry name" value="MEMBRANE PROTEIN"/>
    <property type="match status" value="1"/>
</dbReference>
<comment type="caution">
    <text evidence="2">The sequence shown here is derived from an EMBL/GenBank/DDBJ whole genome shotgun (WGS) entry which is preliminary data.</text>
</comment>
<keyword evidence="1" id="KW-1133">Transmembrane helix</keyword>
<gene>
    <name evidence="2" type="ORF">E4K67_24955</name>
</gene>
<dbReference type="Proteomes" id="UP000298460">
    <property type="component" value="Unassembled WGS sequence"/>
</dbReference>
<feature type="transmembrane region" description="Helical" evidence="1">
    <location>
        <begin position="287"/>
        <end position="309"/>
    </location>
</feature>
<dbReference type="AlphaFoldDB" id="A0A4Z0R0R3"/>
<keyword evidence="1" id="KW-0472">Membrane</keyword>
<dbReference type="EMBL" id="SPQQ01000013">
    <property type="protein sequence ID" value="TGE35567.1"/>
    <property type="molecule type" value="Genomic_DNA"/>
</dbReference>